<evidence type="ECO:0000256" key="1">
    <source>
        <dbReference type="SAM" id="MobiDB-lite"/>
    </source>
</evidence>
<reference evidence="2 3" key="1">
    <citation type="submission" date="2020-12" db="EMBL/GenBank/DDBJ databases">
        <title>Novel Thalassolituus-related marine hydrocarbonoclastic bacteria mediated algae-derived hydrocarbons mineralization in twilight zone of the northern South China Sea.</title>
        <authorList>
            <person name="Dong C."/>
        </authorList>
    </citation>
    <scope>NUCLEOTIDE SEQUENCE [LARGE SCALE GENOMIC DNA]</scope>
    <source>
        <strain evidence="2 3">IMCC1826</strain>
    </source>
</reference>
<comment type="caution">
    <text evidence="2">The sequence shown here is derived from an EMBL/GenBank/DDBJ whole genome shotgun (WGS) entry which is preliminary data.</text>
</comment>
<feature type="region of interest" description="Disordered" evidence="1">
    <location>
        <begin position="157"/>
        <end position="186"/>
    </location>
</feature>
<dbReference type="EMBL" id="JAEDAH010000105">
    <property type="protein sequence ID" value="MCA6065443.1"/>
    <property type="molecule type" value="Genomic_DNA"/>
</dbReference>
<evidence type="ECO:0008006" key="4">
    <source>
        <dbReference type="Google" id="ProtNLM"/>
    </source>
</evidence>
<proteinExistence type="predicted"/>
<dbReference type="Proteomes" id="UP000714380">
    <property type="component" value="Unassembled WGS sequence"/>
</dbReference>
<sequence>MSANVAARIAEIIDESASIMSVLKEDTHYFKTMDGRPVLKKPGAEVIAKAYGFTAKFAAPQVIETSEGQHQTAHAVSVCALEDSKGITISEGAGAYPLALCGYNLNTAVKMAAKSAFIDAVIRGAALSAEFTQDLASDGTPEGMIASGVSVSAVSTDQKTTRKSAVKSGVKKQAAGENDQKGQEQKEDLIKKISSMHSNPGVIATLYDVASLNELTIEELKECVNELSNAEGVTSSGGGNPDEMPITIEPEEIEGYVQL</sequence>
<organism evidence="2 3">
    <name type="scientific">Thalassolituus marinus</name>
    <dbReference type="NCBI Taxonomy" id="671053"/>
    <lineage>
        <taxon>Bacteria</taxon>
        <taxon>Pseudomonadati</taxon>
        <taxon>Pseudomonadota</taxon>
        <taxon>Gammaproteobacteria</taxon>
        <taxon>Oceanospirillales</taxon>
        <taxon>Oceanospirillaceae</taxon>
        <taxon>Thalassolituus</taxon>
    </lineage>
</organism>
<protein>
    <recommendedName>
        <fullName evidence="4">Single-stranded DNA-binding protein</fullName>
    </recommendedName>
</protein>
<evidence type="ECO:0000313" key="2">
    <source>
        <dbReference type="EMBL" id="MCA6065443.1"/>
    </source>
</evidence>
<accession>A0ABS7ZUK3</accession>
<evidence type="ECO:0000313" key="3">
    <source>
        <dbReference type="Proteomes" id="UP000714380"/>
    </source>
</evidence>
<gene>
    <name evidence="2" type="ORF">I9W95_17735</name>
</gene>
<name>A0ABS7ZUK3_9GAMM</name>
<dbReference type="RefSeq" id="WP_225677381.1">
    <property type="nucleotide sequence ID" value="NZ_JAEDAH010000105.1"/>
</dbReference>
<keyword evidence="3" id="KW-1185">Reference proteome</keyword>